<protein>
    <submittedName>
        <fullName evidence="1">Uncharacterized protein</fullName>
    </submittedName>
</protein>
<dbReference type="InterPro" id="IPR016181">
    <property type="entry name" value="Acyl_CoA_acyltransferase"/>
</dbReference>
<proteinExistence type="predicted"/>
<dbReference type="Proteomes" id="UP000823632">
    <property type="component" value="Unassembled WGS sequence"/>
</dbReference>
<reference evidence="1" key="2">
    <citation type="journal article" date="2021" name="PeerJ">
        <title>Extensive microbial diversity within the chicken gut microbiome revealed by metagenomics and culture.</title>
        <authorList>
            <person name="Gilroy R."/>
            <person name="Ravi A."/>
            <person name="Getino M."/>
            <person name="Pursley I."/>
            <person name="Horton D.L."/>
            <person name="Alikhan N.F."/>
            <person name="Baker D."/>
            <person name="Gharbi K."/>
            <person name="Hall N."/>
            <person name="Watson M."/>
            <person name="Adriaenssens E.M."/>
            <person name="Foster-Nyarko E."/>
            <person name="Jarju S."/>
            <person name="Secka A."/>
            <person name="Antonio M."/>
            <person name="Oren A."/>
            <person name="Chaudhuri R.R."/>
            <person name="La Ragione R."/>
            <person name="Hildebrand F."/>
            <person name="Pallen M.J."/>
        </authorList>
    </citation>
    <scope>NUCLEOTIDE SEQUENCE</scope>
    <source>
        <strain evidence="1">10192</strain>
    </source>
</reference>
<comment type="caution">
    <text evidence="1">The sequence shown here is derived from an EMBL/GenBank/DDBJ whole genome shotgun (WGS) entry which is preliminary data.</text>
</comment>
<evidence type="ECO:0000313" key="2">
    <source>
        <dbReference type="Proteomes" id="UP000823632"/>
    </source>
</evidence>
<accession>A0A9D9DNS3</accession>
<dbReference type="SUPFAM" id="SSF55729">
    <property type="entry name" value="Acyl-CoA N-acyltransferases (Nat)"/>
    <property type="match status" value="1"/>
</dbReference>
<dbReference type="EMBL" id="JADIND010000005">
    <property type="protein sequence ID" value="MBO8429796.1"/>
    <property type="molecule type" value="Genomic_DNA"/>
</dbReference>
<dbReference type="AlphaFoldDB" id="A0A9D9DNS3"/>
<dbReference type="Gene3D" id="3.40.630.30">
    <property type="match status" value="1"/>
</dbReference>
<reference evidence="1" key="1">
    <citation type="submission" date="2020-10" db="EMBL/GenBank/DDBJ databases">
        <authorList>
            <person name="Gilroy R."/>
        </authorList>
    </citation>
    <scope>NUCLEOTIDE SEQUENCE</scope>
    <source>
        <strain evidence="1">10192</strain>
    </source>
</reference>
<sequence>MIIRRSNYTQQNSFQGLHTAKIVSNINNINTKIDIYRIDKHDKNFLKLLCDKVKPEERMPGFTKYEYERWHEMLELATDEAAKECNTSYIASVNGRACGIISFNEGKKKFHLHCICTWPVEFGQKVKFAGKSLFYQIFRNFDREKSGKIELEAITNGPYDTISKYKKLGFKEISAEPHKVLMETNKYEVKNTLNNLEKMFEYIPVNNAKEVKLLDTLEI</sequence>
<evidence type="ECO:0000313" key="1">
    <source>
        <dbReference type="EMBL" id="MBO8429796.1"/>
    </source>
</evidence>
<gene>
    <name evidence="1" type="ORF">IAC76_00260</name>
</gene>
<organism evidence="1 2">
    <name type="scientific">Candidatus Scatousia excrementipullorum</name>
    <dbReference type="NCBI Taxonomy" id="2840936"/>
    <lineage>
        <taxon>Bacteria</taxon>
        <taxon>Candidatus Scatousia</taxon>
    </lineage>
</organism>
<name>A0A9D9DNS3_9BACT</name>